<feature type="compositionally biased region" description="Basic and acidic residues" evidence="1">
    <location>
        <begin position="1552"/>
        <end position="1566"/>
    </location>
</feature>
<reference evidence="2" key="1">
    <citation type="submission" date="2021-01" db="UniProtKB">
        <authorList>
            <consortium name="EnsemblMetazoa"/>
        </authorList>
    </citation>
    <scope>IDENTIFICATION</scope>
</reference>
<feature type="compositionally biased region" description="Basic and acidic residues" evidence="1">
    <location>
        <begin position="1263"/>
        <end position="1272"/>
    </location>
</feature>
<feature type="compositionally biased region" description="Polar residues" evidence="1">
    <location>
        <begin position="1103"/>
        <end position="1128"/>
    </location>
</feature>
<feature type="compositionally biased region" description="Basic and acidic residues" evidence="1">
    <location>
        <begin position="237"/>
        <end position="247"/>
    </location>
</feature>
<feature type="region of interest" description="Disordered" evidence="1">
    <location>
        <begin position="17"/>
        <end position="66"/>
    </location>
</feature>
<dbReference type="EnsemblMetazoa" id="CLYHEMT012898.1">
    <property type="protein sequence ID" value="CLYHEMP012898.1"/>
    <property type="gene ID" value="CLYHEMG012898"/>
</dbReference>
<feature type="region of interest" description="Disordered" evidence="1">
    <location>
        <begin position="531"/>
        <end position="567"/>
    </location>
</feature>
<feature type="compositionally biased region" description="Polar residues" evidence="1">
    <location>
        <begin position="1355"/>
        <end position="1376"/>
    </location>
</feature>
<feature type="region of interest" description="Disordered" evidence="1">
    <location>
        <begin position="639"/>
        <end position="793"/>
    </location>
</feature>
<protein>
    <submittedName>
        <fullName evidence="2">Uncharacterized protein</fullName>
    </submittedName>
</protein>
<feature type="region of interest" description="Disordered" evidence="1">
    <location>
        <begin position="1552"/>
        <end position="1615"/>
    </location>
</feature>
<evidence type="ECO:0000313" key="3">
    <source>
        <dbReference type="Proteomes" id="UP000594262"/>
    </source>
</evidence>
<feature type="region of interest" description="Disordered" evidence="1">
    <location>
        <begin position="1103"/>
        <end position="1181"/>
    </location>
</feature>
<feature type="compositionally biased region" description="Basic and acidic residues" evidence="1">
    <location>
        <begin position="1467"/>
        <end position="1482"/>
    </location>
</feature>
<feature type="region of interest" description="Disordered" evidence="1">
    <location>
        <begin position="1496"/>
        <end position="1532"/>
    </location>
</feature>
<feature type="compositionally biased region" description="Basic residues" evidence="1">
    <location>
        <begin position="1251"/>
        <end position="1262"/>
    </location>
</feature>
<feature type="region of interest" description="Disordered" evidence="1">
    <location>
        <begin position="1355"/>
        <end position="1380"/>
    </location>
</feature>
<feature type="compositionally biased region" description="Acidic residues" evidence="1">
    <location>
        <begin position="248"/>
        <end position="270"/>
    </location>
</feature>
<organism evidence="2 3">
    <name type="scientific">Clytia hemisphaerica</name>
    <dbReference type="NCBI Taxonomy" id="252671"/>
    <lineage>
        <taxon>Eukaryota</taxon>
        <taxon>Metazoa</taxon>
        <taxon>Cnidaria</taxon>
        <taxon>Hydrozoa</taxon>
        <taxon>Hydroidolina</taxon>
        <taxon>Leptothecata</taxon>
        <taxon>Obeliida</taxon>
        <taxon>Clytiidae</taxon>
        <taxon>Clytia</taxon>
    </lineage>
</organism>
<feature type="compositionally biased region" description="Basic residues" evidence="1">
    <location>
        <begin position="639"/>
        <end position="768"/>
    </location>
</feature>
<feature type="compositionally biased region" description="Polar residues" evidence="1">
    <location>
        <begin position="1774"/>
        <end position="1796"/>
    </location>
</feature>
<feature type="compositionally biased region" description="Basic and acidic residues" evidence="1">
    <location>
        <begin position="1507"/>
        <end position="1527"/>
    </location>
</feature>
<feature type="region of interest" description="Disordered" evidence="1">
    <location>
        <begin position="1755"/>
        <end position="1796"/>
    </location>
</feature>
<feature type="compositionally biased region" description="Basic and acidic residues" evidence="1">
    <location>
        <begin position="1573"/>
        <end position="1604"/>
    </location>
</feature>
<feature type="compositionally biased region" description="Polar residues" evidence="1">
    <location>
        <begin position="1605"/>
        <end position="1615"/>
    </location>
</feature>
<feature type="region of interest" description="Disordered" evidence="1">
    <location>
        <begin position="430"/>
        <end position="453"/>
    </location>
</feature>
<feature type="compositionally biased region" description="Basic and acidic residues" evidence="1">
    <location>
        <begin position="1241"/>
        <end position="1250"/>
    </location>
</feature>
<feature type="compositionally biased region" description="Basic and acidic residues" evidence="1">
    <location>
        <begin position="22"/>
        <end position="59"/>
    </location>
</feature>
<evidence type="ECO:0000313" key="2">
    <source>
        <dbReference type="EnsemblMetazoa" id="CLYHEMP012898.1"/>
    </source>
</evidence>
<name>A0A7M5WTI6_9CNID</name>
<sequence length="1866" mass="216440">MDPGKEKDTVKQIQKMINGGNDFRKEFDKNSRDDLGHHHEHEDIDVGGEDSKPNSDTGEHIPTVDNVLPKSYQDDERKMVQQSIMDQTNNIVDLFKNVQHGHGHHKSPEMAFLKQASRMTGAGPWSVTKSKIKRNLVAKKQNIEKNLSDVASKDIVSADYAEMERNAMDKHFSNEKQAVLSLYDNILDGKNDGRYAENTFVDRLMKLTNTPWGLSKRGGNHIKKTELSTATPLNHMSLKETKKHSIPEQDDNVEENGEDNEDSEELETDEKDQSIVQKQDQITNNLIYGVENKIKNMFAEVDPNKEYKDAQKRFDDITNKLADTTWGLTKKSNIKRRVKRDIDNAGTEENENKNEDQENDFNDSSEEEDTEHNQLVAKQDKITNNFIYGVENTIKGMFAEEDPNKEYKDAQKRFKDITDKLADTTWGLTRKSQIQGRKKRENEEESRFNSTDNMLPEGYVQEEHDKMNHNIEHEENDMQGLFDDVTHNTGNDEKAEDLFVHKMEKLAGTSWGLGKKQKVVNNLDVAQTVKKNVVSEEQNNESEDQTENETDEDSVDESGDIKHGQLIEKQDKITNNLIYGVENNIKNMFADEDPNKEYKDAQKRFDDITYKLADTSWGLDKKNKIVKPKSTSKHIKKKLNLKKGHGKKDFKNNSSRKRKGKSRQNKKHKPRKITKLIQKSKSRKIHQNKHLKKIGKKHHKKKHWSKHNSSKKHTTKKAKNYQQKKHKKWHKKISKHVQKHSKNKRKKYHGKKKHYSKKNKHKKQKHRLGLSSKRNRTFDHGDDFHEDHHMDHHAEEPKINYEKLVSTPNDHEQEHGLHEEAEKNDFHHEEHAHAEPEHVEDHHEEPHHHHHNDSNHGPEEGEKFHEQEHGDHEEPERYHDEPHEHNREDREYDDDDEDHPEEEERGPHETADASTVDHMLPKGYVGDEHHRLDDRIHHEESEMQHLFDHDVKHHDLGKHEDRAEDDFIDKMQKLTETPWGLQKKSKTMNTTLSLTNTTTHDPVPAERRTNLLRTVQDIPKLLLGKLSSTKLKNDTGDRRTLADRKQTIDNSLVSQPAPTKGVLNDFVTNSMNQQKGFYDNSLLADENGRKNSDLSGSDISLLKSSFNPEGQENQKGNHISLPHLNSTLEPGFGQINHQNRSLDDSPEDIGNPNDQTVTHISPEDDEDPISLTNEKEDKDSQVNHYMHDVKMEGEDPIADENYYGHKDFEHHETENHEREHQQHNVHMSQHEFDVNTEAHDHYHDTNEGKEHHKHNHGRHHEHAHNEKNHNEDAPSDQSDYDSLEQVPFASNRDSGKKHGIPDLVQSVLSKDASSVKFHGLNADPFSSAQNKQNFKQSLNAQQGEQNKLQLDVTSNDFGELSTPSEESSRNQEQTSEATRHDDIHDYHHEKGKHAHYGLNGQLLHFDSYNDHDRFDENENADYHEEDHRHKEIDHYGNKKADEAAMIAHGDGHQGMFGHEGKRKHSGEHHPEGEHHYKDTYKDTYKDNYNDHYNDHYSDNYSDNYQDTYKDTYKHPEKSAHHHGESSYKHLKHHPKEDNTWFKDHEHKEDFKHSRFKDGEHEDDGIHTKGYIGKHKEEQDAESRDTLSTGHHHEPILESHNHDTENGNSHRGGSESESLLNGWVGYTKDNPNPTYDARFIDSLIPKKLVNLENARIGHKVDRETKEIYNLFHDIKKHNVREPEQRLIGELSRLISSKWGLNGNLGYEVPYPHIPKGLTHKYRKIVVNLNTEGYPGGAVEEPPSPQKLQLHDNHLHHHHIHHHHHIDDEDDETGSRRTNLPSDAHSETNTKTFVNKSGDTTVVPGNSFLDDMASWEMPITKESFASQKEFENFATALKEDYDHIKNTASTVKRETISTRKSSLSKADY</sequence>
<feature type="compositionally biased region" description="Acidic residues" evidence="1">
    <location>
        <begin position="357"/>
        <end position="370"/>
    </location>
</feature>
<feature type="compositionally biased region" description="Acidic residues" evidence="1">
    <location>
        <begin position="891"/>
        <end position="904"/>
    </location>
</feature>
<keyword evidence="3" id="KW-1185">Reference proteome</keyword>
<accession>A0A7M5WTI6</accession>
<feature type="compositionally biased region" description="Basic and acidic residues" evidence="1">
    <location>
        <begin position="825"/>
        <end position="890"/>
    </location>
</feature>
<feature type="compositionally biased region" description="Acidic residues" evidence="1">
    <location>
        <begin position="538"/>
        <end position="558"/>
    </location>
</feature>
<feature type="region of interest" description="Disordered" evidence="1">
    <location>
        <begin position="230"/>
        <end position="278"/>
    </location>
</feature>
<feature type="region of interest" description="Disordered" evidence="1">
    <location>
        <begin position="339"/>
        <end position="378"/>
    </location>
</feature>
<feature type="region of interest" description="Disordered" evidence="1">
    <location>
        <begin position="825"/>
        <end position="926"/>
    </location>
</feature>
<proteinExistence type="predicted"/>
<dbReference type="Proteomes" id="UP000594262">
    <property type="component" value="Unplaced"/>
</dbReference>
<feature type="region of interest" description="Disordered" evidence="1">
    <location>
        <begin position="1241"/>
        <end position="1281"/>
    </location>
</feature>
<dbReference type="OrthoDB" id="10690730at2759"/>
<feature type="region of interest" description="Disordered" evidence="1">
    <location>
        <begin position="1454"/>
        <end position="1482"/>
    </location>
</feature>
<evidence type="ECO:0000256" key="1">
    <source>
        <dbReference type="SAM" id="MobiDB-lite"/>
    </source>
</evidence>
<feature type="compositionally biased region" description="Basic and acidic residues" evidence="1">
    <location>
        <begin position="776"/>
        <end position="793"/>
    </location>
</feature>